<sequence length="29" mass="3090">MTSEVLPAIRTAGQYSLVPADDVMALNLL</sequence>
<reference evidence="1" key="1">
    <citation type="journal article" date="2021" name="Proc. Natl. Acad. Sci. U.S.A.">
        <title>A Catalog of Tens of Thousands of Viruses from Human Metagenomes Reveals Hidden Associations with Chronic Diseases.</title>
        <authorList>
            <person name="Tisza M.J."/>
            <person name="Buck C.B."/>
        </authorList>
    </citation>
    <scope>NUCLEOTIDE SEQUENCE</scope>
    <source>
        <strain evidence="1">Ct1Jx6</strain>
    </source>
</reference>
<protein>
    <submittedName>
        <fullName evidence="1">Uncharacterized protein</fullName>
    </submittedName>
</protein>
<evidence type="ECO:0000313" key="1">
    <source>
        <dbReference type="EMBL" id="DAD83055.1"/>
    </source>
</evidence>
<organism evidence="1">
    <name type="scientific">Caudovirales sp. ct1Jx6</name>
    <dbReference type="NCBI Taxonomy" id="2826765"/>
    <lineage>
        <taxon>Viruses</taxon>
        <taxon>Duplodnaviria</taxon>
        <taxon>Heunggongvirae</taxon>
        <taxon>Uroviricota</taxon>
        <taxon>Caudoviricetes</taxon>
    </lineage>
</organism>
<proteinExistence type="predicted"/>
<name>A0A8S5MLX8_9CAUD</name>
<accession>A0A8S5MLX8</accession>
<dbReference type="EMBL" id="BK014927">
    <property type="protein sequence ID" value="DAD83055.1"/>
    <property type="molecule type" value="Genomic_DNA"/>
</dbReference>